<comment type="caution">
    <text evidence="3">The sequence shown here is derived from an EMBL/GenBank/DDBJ whole genome shotgun (WGS) entry which is preliminary data.</text>
</comment>
<dbReference type="SUPFAM" id="SSF55347">
    <property type="entry name" value="Glyceraldehyde-3-phosphate dehydrogenase-like, C-terminal domain"/>
    <property type="match status" value="1"/>
</dbReference>
<dbReference type="InterPro" id="IPR055080">
    <property type="entry name" value="Gal80p-like_C"/>
</dbReference>
<name>A0A166U367_9HYPO</name>
<proteinExistence type="predicted"/>
<accession>A0A166U367</accession>
<dbReference type="Pfam" id="PF01408">
    <property type="entry name" value="GFO_IDH_MocA"/>
    <property type="match status" value="1"/>
</dbReference>
<keyword evidence="4" id="KW-1185">Reference proteome</keyword>
<evidence type="ECO:0000313" key="3">
    <source>
        <dbReference type="EMBL" id="OAA31991.1"/>
    </source>
</evidence>
<gene>
    <name evidence="3" type="ORF">AAL_01323</name>
</gene>
<dbReference type="GO" id="GO:0000166">
    <property type="term" value="F:nucleotide binding"/>
    <property type="evidence" value="ECO:0007669"/>
    <property type="project" value="InterPro"/>
</dbReference>
<dbReference type="SUPFAM" id="SSF51735">
    <property type="entry name" value="NAD(P)-binding Rossmann-fold domains"/>
    <property type="match status" value="1"/>
</dbReference>
<dbReference type="AlphaFoldDB" id="A0A166U367"/>
<dbReference type="PANTHER" id="PTHR43708:SF1">
    <property type="entry name" value="GALACTOSE_LACTOSE METABOLISM REGULATORY PROTEIN GAL80"/>
    <property type="match status" value="1"/>
</dbReference>
<dbReference type="Gene3D" id="3.40.50.720">
    <property type="entry name" value="NAD(P)-binding Rossmann-like Domain"/>
    <property type="match status" value="1"/>
</dbReference>
<protein>
    <submittedName>
        <fullName evidence="3">NAD(P)-binding domain protein</fullName>
    </submittedName>
</protein>
<evidence type="ECO:0000259" key="2">
    <source>
        <dbReference type="Pfam" id="PF22685"/>
    </source>
</evidence>
<dbReference type="STRING" id="1081109.A0A166U367"/>
<evidence type="ECO:0000313" key="4">
    <source>
        <dbReference type="Proteomes" id="UP000078544"/>
    </source>
</evidence>
<dbReference type="Pfam" id="PF22685">
    <property type="entry name" value="Gal80p_C-like"/>
    <property type="match status" value="1"/>
</dbReference>
<dbReference type="Proteomes" id="UP000078544">
    <property type="component" value="Unassembled WGS sequence"/>
</dbReference>
<dbReference type="PANTHER" id="PTHR43708">
    <property type="entry name" value="CONSERVED EXPRESSED OXIDOREDUCTASE (EUROFUNG)"/>
    <property type="match status" value="1"/>
</dbReference>
<reference evidence="3 4" key="1">
    <citation type="journal article" date="2016" name="Genome Biol. Evol.">
        <title>Divergent and convergent evolution of fungal pathogenicity.</title>
        <authorList>
            <person name="Shang Y."/>
            <person name="Xiao G."/>
            <person name="Zheng P."/>
            <person name="Cen K."/>
            <person name="Zhan S."/>
            <person name="Wang C."/>
        </authorList>
    </citation>
    <scope>NUCLEOTIDE SEQUENCE [LARGE SCALE GENOMIC DNA]</scope>
    <source>
        <strain evidence="3 4">RCEF 2490</strain>
    </source>
</reference>
<dbReference type="OrthoDB" id="4939225at2759"/>
<dbReference type="InterPro" id="IPR036291">
    <property type="entry name" value="NAD(P)-bd_dom_sf"/>
</dbReference>
<evidence type="ECO:0000259" key="1">
    <source>
        <dbReference type="Pfam" id="PF01408"/>
    </source>
</evidence>
<feature type="domain" description="Gfo/Idh/MocA-like oxidoreductase N-terminal" evidence="1">
    <location>
        <begin position="6"/>
        <end position="136"/>
    </location>
</feature>
<organism evidence="3 4">
    <name type="scientific">Moelleriella libera RCEF 2490</name>
    <dbReference type="NCBI Taxonomy" id="1081109"/>
    <lineage>
        <taxon>Eukaryota</taxon>
        <taxon>Fungi</taxon>
        <taxon>Dikarya</taxon>
        <taxon>Ascomycota</taxon>
        <taxon>Pezizomycotina</taxon>
        <taxon>Sordariomycetes</taxon>
        <taxon>Hypocreomycetidae</taxon>
        <taxon>Hypocreales</taxon>
        <taxon>Clavicipitaceae</taxon>
        <taxon>Moelleriella</taxon>
    </lineage>
</organism>
<feature type="domain" description="Gal80p-like C-terminal" evidence="2">
    <location>
        <begin position="145"/>
        <end position="260"/>
    </location>
</feature>
<sequence>MTSRPIRAAIIGLSSSAATSWAATAHLPAFLTPLGRSKFQIVALCNSSVAAAQAAIATYKLDPSTKAYGSPEDLAADPDVEIVICNTRVDKHYETTLPSVKAGKDVYIEWPIAANAEDIATLVDAADKSGSQALVGLQGRWSAPVRKLREVLARGDIGTVLSVDVRAFGGSIDREMLATGVRYFADRNVGGNVITIGFAHVFDFVQSVVGNVVPESMQSRLQLQRPQVRIRDLSTNSIVETVQSNVPDLLQLHEKLMLTGWGFGLDWPGRLAESPLTDPHATLSIGYRRGQPFPGTPPLTWTINGTKGELRLIAPNGTALHGDADVSIEVHRFDTDEVERVAWDWSDVEKEVPGVGRSVQTHLYAYADWKQGVRAEREWVTIQDAAARAAQIRRILDGFDG</sequence>
<dbReference type="EMBL" id="AZGY01000002">
    <property type="protein sequence ID" value="OAA31991.1"/>
    <property type="molecule type" value="Genomic_DNA"/>
</dbReference>
<dbReference type="InterPro" id="IPR000683">
    <property type="entry name" value="Gfo/Idh/MocA-like_OxRdtase_N"/>
</dbReference>
<dbReference type="Gene3D" id="3.30.360.10">
    <property type="entry name" value="Dihydrodipicolinate Reductase, domain 2"/>
    <property type="match status" value="1"/>
</dbReference>
<dbReference type="InterPro" id="IPR051317">
    <property type="entry name" value="Gfo/Idh/MocA_oxidoreduct"/>
</dbReference>